<reference evidence="1 2" key="1">
    <citation type="journal article" date="2010" name="Int. J. Syst. Evol. Microbiol.">
        <title>Thiohalobacter thiocyanaticus gen. nov., sp. nov., a moderately halophilic, sulfur-oxidizing gammaproteobacterium from hypersaline lakes, that utilizes thiocyanate.</title>
        <authorList>
            <person name="Sorokin D.Y."/>
            <person name="Kovaleva O.L."/>
            <person name="Tourova T.P."/>
            <person name="Muyzer G."/>
        </authorList>
    </citation>
    <scope>NUCLEOTIDE SEQUENCE [LARGE SCALE GENOMIC DNA]</scope>
    <source>
        <strain evidence="1 2">Hrh1</strain>
    </source>
</reference>
<proteinExistence type="predicted"/>
<dbReference type="Pfam" id="PF01663">
    <property type="entry name" value="Phosphodiest"/>
    <property type="match status" value="1"/>
</dbReference>
<gene>
    <name evidence="1" type="ORF">D6C00_00690</name>
</gene>
<dbReference type="OrthoDB" id="5293344at2"/>
<dbReference type="SUPFAM" id="SSF53649">
    <property type="entry name" value="Alkaline phosphatase-like"/>
    <property type="match status" value="1"/>
</dbReference>
<dbReference type="Gene3D" id="3.40.720.10">
    <property type="entry name" value="Alkaline Phosphatase, subunit A"/>
    <property type="match status" value="2"/>
</dbReference>
<organism evidence="1 2">
    <name type="scientific">Thiohalobacter thiocyanaticus</name>
    <dbReference type="NCBI Taxonomy" id="585455"/>
    <lineage>
        <taxon>Bacteria</taxon>
        <taxon>Pseudomonadati</taxon>
        <taxon>Pseudomonadota</taxon>
        <taxon>Gammaproteobacteria</taxon>
        <taxon>Thiohalobacterales</taxon>
        <taxon>Thiohalobacteraceae</taxon>
        <taxon>Thiohalobacter</taxon>
    </lineage>
</organism>
<accession>A0A426QFX3</accession>
<dbReference type="EMBL" id="QZMU01000001">
    <property type="protein sequence ID" value="RRQ20643.1"/>
    <property type="molecule type" value="Genomic_DNA"/>
</dbReference>
<protein>
    <submittedName>
        <fullName evidence="1">Oxidoreductase</fullName>
    </submittedName>
</protein>
<dbReference type="Proteomes" id="UP000287798">
    <property type="component" value="Unassembled WGS sequence"/>
</dbReference>
<dbReference type="AlphaFoldDB" id="A0A426QFX3"/>
<dbReference type="InterPro" id="IPR017850">
    <property type="entry name" value="Alkaline_phosphatase_core_sf"/>
</dbReference>
<dbReference type="InterPro" id="IPR036691">
    <property type="entry name" value="Endo/exonu/phosph_ase_sf"/>
</dbReference>
<comment type="caution">
    <text evidence="1">The sequence shown here is derived from an EMBL/GenBank/DDBJ whole genome shotgun (WGS) entry which is preliminary data.</text>
</comment>
<dbReference type="InterPro" id="IPR002591">
    <property type="entry name" value="Phosphodiest/P_Trfase"/>
</dbReference>
<evidence type="ECO:0000313" key="1">
    <source>
        <dbReference type="EMBL" id="RRQ20643.1"/>
    </source>
</evidence>
<dbReference type="SUPFAM" id="SSF56219">
    <property type="entry name" value="DNase I-like"/>
    <property type="match status" value="1"/>
</dbReference>
<evidence type="ECO:0000313" key="2">
    <source>
        <dbReference type="Proteomes" id="UP000287798"/>
    </source>
</evidence>
<name>A0A426QFX3_9GAMM</name>
<dbReference type="RefSeq" id="WP_125179856.1">
    <property type="nucleotide sequence ID" value="NZ_QZMU01000001.1"/>
</dbReference>
<keyword evidence="2" id="KW-1185">Reference proteome</keyword>
<sequence length="643" mass="71531">MIGRLETALRRLRRSLSRSLWLSRLLRLPVSEGSPNRPGLIMIQIDGLSQPQLEQALQRGELPFLRRLIRREDYQVHAHYSGLPSTTPAVQAELFYGVRAAVPAFSFRERNSGRIVRMYEPEAAARIEDRYRDAGDEPLLRGGSAYLDNFSGGAEETHFCPSSMGWGPALRGANPLVLVAFVLSHLYSLMRIAALLALESGLALTDFVRGQARGQDFIKELKFIPTRVAISILLRELCVIGGKLDISRGLPIIHLNFLGYDEQAHRRGPDSLFAHWTLKGIDDAVARLWRAANRSVWRHYDVWIYSDHGQVGVRPYHELQGHDLEQSVRTALAQLAVHPAVTGNRDLPGVQTQRVRLLGGRNIQRLFSVLGINGGEPDQDQDQDDAMIAALGPVAHVYLPARLKVRERELLARDLARNHGIPVVLSCRAAGRLRAWTDTGGFDLPQEVPALFGARHPFIDSLGDDLLRLCEHPDAGDLVLLGWHAGSSPLSFANEAGAHAGLHPEETHGFALLPPDTALPRSDHTYLRPGDLRDAALRQLGRVATRTGAARRRPAAARSARLRVMSYNVHSCIGMDGRIDVERIARIIARARPDVVALQELDVGRQRTAGMDQAHLIARYLEMEFHFHPALHSREETLRGRDS</sequence>
<dbReference type="Gene3D" id="3.60.10.10">
    <property type="entry name" value="Endonuclease/exonuclease/phosphatase"/>
    <property type="match status" value="1"/>
</dbReference>